<dbReference type="OrthoDB" id="6159137at2759"/>
<reference evidence="4" key="1">
    <citation type="submission" date="2020-05" db="EMBL/GenBank/DDBJ databases">
        <title>Mycena genomes resolve the evolution of fungal bioluminescence.</title>
        <authorList>
            <person name="Tsai I.J."/>
        </authorList>
    </citation>
    <scope>NUCLEOTIDE SEQUENCE</scope>
    <source>
        <strain evidence="4">CCC161011</strain>
    </source>
</reference>
<feature type="compositionally biased region" description="Basic and acidic residues" evidence="2">
    <location>
        <begin position="157"/>
        <end position="236"/>
    </location>
</feature>
<sequence>MSVSILQPILVHLHLGPSSLLHLPFPPSTSLFVYPPTLFPVPAPCTPTPCFPANSFGSHNPGNNLHVSGLSHKIDTRDLEAAFAKIGRVQKASVMYDPHTRESRGFGFVTMETPEEADAAVAALQGTELGGKLIKVEKARRGRARTPTPGRYYGPPKRGDNERPYDPRPYDSRYARDYDDRGRRGGGRYDDYRGGGRDDYRGGRGGRDDYDRGGRDDYRGGRDSYYDDRDRGDRGGRGGGRGGYDDRRY</sequence>
<dbReference type="InterPro" id="IPR035979">
    <property type="entry name" value="RBD_domain_sf"/>
</dbReference>
<dbReference type="SMART" id="SM00360">
    <property type="entry name" value="RRM"/>
    <property type="match status" value="1"/>
</dbReference>
<name>A0A8H6X7Z8_9AGAR</name>
<dbReference type="PANTHER" id="PTHR48034">
    <property type="entry name" value="TRANSFORMER-2 SEX-DETERMINING PROTEIN-RELATED"/>
    <property type="match status" value="1"/>
</dbReference>
<keyword evidence="1" id="KW-0694">RNA-binding</keyword>
<evidence type="ECO:0000256" key="1">
    <source>
        <dbReference type="PROSITE-ProRule" id="PRU00176"/>
    </source>
</evidence>
<dbReference type="InterPro" id="IPR012677">
    <property type="entry name" value="Nucleotide-bd_a/b_plait_sf"/>
</dbReference>
<dbReference type="Proteomes" id="UP000620124">
    <property type="component" value="Unassembled WGS sequence"/>
</dbReference>
<organism evidence="4 5">
    <name type="scientific">Mycena venus</name>
    <dbReference type="NCBI Taxonomy" id="2733690"/>
    <lineage>
        <taxon>Eukaryota</taxon>
        <taxon>Fungi</taxon>
        <taxon>Dikarya</taxon>
        <taxon>Basidiomycota</taxon>
        <taxon>Agaricomycotina</taxon>
        <taxon>Agaricomycetes</taxon>
        <taxon>Agaricomycetidae</taxon>
        <taxon>Agaricales</taxon>
        <taxon>Marasmiineae</taxon>
        <taxon>Mycenaceae</taxon>
        <taxon>Mycena</taxon>
    </lineage>
</organism>
<evidence type="ECO:0000259" key="3">
    <source>
        <dbReference type="PROSITE" id="PS50102"/>
    </source>
</evidence>
<dbReference type="AlphaFoldDB" id="A0A8H6X7Z8"/>
<feature type="domain" description="RRM" evidence="3">
    <location>
        <begin position="63"/>
        <end position="141"/>
    </location>
</feature>
<dbReference type="Gene3D" id="3.30.70.330">
    <property type="match status" value="1"/>
</dbReference>
<dbReference type="InterPro" id="IPR050441">
    <property type="entry name" value="RBM"/>
</dbReference>
<proteinExistence type="predicted"/>
<dbReference type="Pfam" id="PF00076">
    <property type="entry name" value="RRM_1"/>
    <property type="match status" value="1"/>
</dbReference>
<dbReference type="InterPro" id="IPR000504">
    <property type="entry name" value="RRM_dom"/>
</dbReference>
<feature type="region of interest" description="Disordered" evidence="2">
    <location>
        <begin position="135"/>
        <end position="249"/>
    </location>
</feature>
<comment type="caution">
    <text evidence="4">The sequence shown here is derived from an EMBL/GenBank/DDBJ whole genome shotgun (WGS) entry which is preliminary data.</text>
</comment>
<evidence type="ECO:0000313" key="4">
    <source>
        <dbReference type="EMBL" id="KAF7335671.1"/>
    </source>
</evidence>
<gene>
    <name evidence="4" type="ORF">MVEN_02222100</name>
</gene>
<accession>A0A8H6X7Z8</accession>
<protein>
    <submittedName>
        <fullName evidence="4">RRM domain-containing protein</fullName>
    </submittedName>
</protein>
<dbReference type="EMBL" id="JACAZI010000024">
    <property type="protein sequence ID" value="KAF7335671.1"/>
    <property type="molecule type" value="Genomic_DNA"/>
</dbReference>
<dbReference type="PROSITE" id="PS50102">
    <property type="entry name" value="RRM"/>
    <property type="match status" value="1"/>
</dbReference>
<evidence type="ECO:0000256" key="2">
    <source>
        <dbReference type="SAM" id="MobiDB-lite"/>
    </source>
</evidence>
<dbReference type="GO" id="GO:0003723">
    <property type="term" value="F:RNA binding"/>
    <property type="evidence" value="ECO:0007669"/>
    <property type="project" value="UniProtKB-UniRule"/>
</dbReference>
<evidence type="ECO:0000313" key="5">
    <source>
        <dbReference type="Proteomes" id="UP000620124"/>
    </source>
</evidence>
<dbReference type="SUPFAM" id="SSF54928">
    <property type="entry name" value="RNA-binding domain, RBD"/>
    <property type="match status" value="1"/>
</dbReference>
<keyword evidence="5" id="KW-1185">Reference proteome</keyword>